<dbReference type="AlphaFoldDB" id="A0A0N4Y2Y9"/>
<gene>
    <name evidence="1" type="ORF">NBR_LOCUS10128</name>
</gene>
<reference evidence="3" key="1">
    <citation type="submission" date="2017-02" db="UniProtKB">
        <authorList>
            <consortium name="WormBaseParasite"/>
        </authorList>
    </citation>
    <scope>IDENTIFICATION</scope>
</reference>
<proteinExistence type="predicted"/>
<dbReference type="EMBL" id="UYSL01020259">
    <property type="protein sequence ID" value="VDL73717.1"/>
    <property type="molecule type" value="Genomic_DNA"/>
</dbReference>
<reference evidence="1 2" key="2">
    <citation type="submission" date="2018-11" db="EMBL/GenBank/DDBJ databases">
        <authorList>
            <consortium name="Pathogen Informatics"/>
        </authorList>
    </citation>
    <scope>NUCLEOTIDE SEQUENCE [LARGE SCALE GENOMIC DNA]</scope>
</reference>
<evidence type="ECO:0000313" key="3">
    <source>
        <dbReference type="WBParaSite" id="NBR_0001012701-mRNA-1"/>
    </source>
</evidence>
<name>A0A0N4Y2Y9_NIPBR</name>
<sequence length="73" mass="8268">MAEFPHAGCNWRPSGLEPANDIILDFKPARNQQKSRRVAVEVRVHDNDDWINNVFAPTPTPLECCQTVPLLLD</sequence>
<evidence type="ECO:0000313" key="2">
    <source>
        <dbReference type="Proteomes" id="UP000271162"/>
    </source>
</evidence>
<accession>A0A0N4Y2Y9</accession>
<protein>
    <submittedName>
        <fullName evidence="1 3">Uncharacterized protein</fullName>
    </submittedName>
</protein>
<organism evidence="3">
    <name type="scientific">Nippostrongylus brasiliensis</name>
    <name type="common">Rat hookworm</name>
    <dbReference type="NCBI Taxonomy" id="27835"/>
    <lineage>
        <taxon>Eukaryota</taxon>
        <taxon>Metazoa</taxon>
        <taxon>Ecdysozoa</taxon>
        <taxon>Nematoda</taxon>
        <taxon>Chromadorea</taxon>
        <taxon>Rhabditida</taxon>
        <taxon>Rhabditina</taxon>
        <taxon>Rhabditomorpha</taxon>
        <taxon>Strongyloidea</taxon>
        <taxon>Heligmosomidae</taxon>
        <taxon>Nippostrongylus</taxon>
    </lineage>
</organism>
<dbReference type="Proteomes" id="UP000271162">
    <property type="component" value="Unassembled WGS sequence"/>
</dbReference>
<dbReference type="WBParaSite" id="NBR_0001012701-mRNA-1">
    <property type="protein sequence ID" value="NBR_0001012701-mRNA-1"/>
    <property type="gene ID" value="NBR_0001012701"/>
</dbReference>
<evidence type="ECO:0000313" key="1">
    <source>
        <dbReference type="EMBL" id="VDL73717.1"/>
    </source>
</evidence>
<keyword evidence="2" id="KW-1185">Reference proteome</keyword>